<name>A0AAJ0LUP5_9PEZI</name>
<keyword evidence="11" id="KW-1185">Reference proteome</keyword>
<dbReference type="GO" id="GO:0005975">
    <property type="term" value="P:carbohydrate metabolic process"/>
    <property type="evidence" value="ECO:0007669"/>
    <property type="project" value="InterPro"/>
</dbReference>
<keyword evidence="5 9" id="KW-0547">Nucleotide-binding</keyword>
<evidence type="ECO:0000256" key="7">
    <source>
        <dbReference type="ARBA" id="ARBA00022840"/>
    </source>
</evidence>
<evidence type="ECO:0000313" key="11">
    <source>
        <dbReference type="Proteomes" id="UP001271007"/>
    </source>
</evidence>
<dbReference type="Gene3D" id="3.40.50.300">
    <property type="entry name" value="P-loop containing nucleotide triphosphate hydrolases"/>
    <property type="match status" value="1"/>
</dbReference>
<evidence type="ECO:0000256" key="4">
    <source>
        <dbReference type="ARBA" id="ARBA00022679"/>
    </source>
</evidence>
<dbReference type="InterPro" id="IPR027417">
    <property type="entry name" value="P-loop_NTPase"/>
</dbReference>
<evidence type="ECO:0000256" key="2">
    <source>
        <dbReference type="ARBA" id="ARBA00008420"/>
    </source>
</evidence>
<organism evidence="10 11">
    <name type="scientific">Extremus antarcticus</name>
    <dbReference type="NCBI Taxonomy" id="702011"/>
    <lineage>
        <taxon>Eukaryota</taxon>
        <taxon>Fungi</taxon>
        <taxon>Dikarya</taxon>
        <taxon>Ascomycota</taxon>
        <taxon>Pezizomycotina</taxon>
        <taxon>Dothideomycetes</taxon>
        <taxon>Dothideomycetidae</taxon>
        <taxon>Mycosphaerellales</taxon>
        <taxon>Extremaceae</taxon>
        <taxon>Extremus</taxon>
    </lineage>
</organism>
<dbReference type="PANTHER" id="PTHR43442:SF3">
    <property type="entry name" value="GLUCONOKINASE-RELATED"/>
    <property type="match status" value="1"/>
</dbReference>
<keyword evidence="4 9" id="KW-0808">Transferase</keyword>
<evidence type="ECO:0000256" key="5">
    <source>
        <dbReference type="ARBA" id="ARBA00022741"/>
    </source>
</evidence>
<dbReference type="GO" id="GO:0046316">
    <property type="term" value="F:gluconokinase activity"/>
    <property type="evidence" value="ECO:0007669"/>
    <property type="project" value="UniProtKB-EC"/>
</dbReference>
<comment type="similarity">
    <text evidence="2 9">Belongs to the gluconokinase GntK/GntV family.</text>
</comment>
<sequence length="206" mass="22376">MVTNGVSNDAAAAPPSTAYKHIWVITGPAGCGKTSVAEYLHQTFSLPYLEGDTFHTAANVQKMAAGQPLTDADRWDWLILLREQSLATLAPPGASSPGGPSGVIVTCSALKRKYRDVIRIAAYHDPSIRVHFVFLSASETLLMDRVRARKNHYMKDYMVHSQFESLETPMADEGDVLSVDASGTSGEVQRLALKVVEGEMRGGDRL</sequence>
<evidence type="ECO:0000256" key="1">
    <source>
        <dbReference type="ARBA" id="ARBA00004875"/>
    </source>
</evidence>
<evidence type="ECO:0000313" key="10">
    <source>
        <dbReference type="EMBL" id="KAK3056269.1"/>
    </source>
</evidence>
<dbReference type="Pfam" id="PF13671">
    <property type="entry name" value="AAA_33"/>
    <property type="match status" value="1"/>
</dbReference>
<keyword evidence="6 9" id="KW-0418">Kinase</keyword>
<reference evidence="10" key="1">
    <citation type="submission" date="2023-04" db="EMBL/GenBank/DDBJ databases">
        <title>Black Yeasts Isolated from many extreme environments.</title>
        <authorList>
            <person name="Coleine C."/>
            <person name="Stajich J.E."/>
            <person name="Selbmann L."/>
        </authorList>
    </citation>
    <scope>NUCLEOTIDE SEQUENCE</scope>
    <source>
        <strain evidence="10">CCFEE 5312</strain>
    </source>
</reference>
<comment type="catalytic activity">
    <reaction evidence="8 9">
        <text>D-gluconate + ATP = 6-phospho-D-gluconate + ADP + H(+)</text>
        <dbReference type="Rhea" id="RHEA:19433"/>
        <dbReference type="ChEBI" id="CHEBI:15378"/>
        <dbReference type="ChEBI" id="CHEBI:18391"/>
        <dbReference type="ChEBI" id="CHEBI:30616"/>
        <dbReference type="ChEBI" id="CHEBI:58759"/>
        <dbReference type="ChEBI" id="CHEBI:456216"/>
        <dbReference type="EC" id="2.7.1.12"/>
    </reaction>
</comment>
<dbReference type="InterPro" id="IPR006001">
    <property type="entry name" value="Therm_gnt_kin"/>
</dbReference>
<dbReference type="GO" id="GO:0005737">
    <property type="term" value="C:cytoplasm"/>
    <property type="evidence" value="ECO:0007669"/>
    <property type="project" value="TreeGrafter"/>
</dbReference>
<dbReference type="EMBL" id="JAWDJX010000006">
    <property type="protein sequence ID" value="KAK3056269.1"/>
    <property type="molecule type" value="Genomic_DNA"/>
</dbReference>
<gene>
    <name evidence="10" type="ORF">LTR09_002776</name>
</gene>
<accession>A0AAJ0LUP5</accession>
<dbReference type="EC" id="2.7.1.12" evidence="3 9"/>
<protein>
    <recommendedName>
        <fullName evidence="3 9">Gluconokinase</fullName>
        <ecNumber evidence="3 9">2.7.1.12</ecNumber>
    </recommendedName>
</protein>
<dbReference type="CDD" id="cd02021">
    <property type="entry name" value="GntK"/>
    <property type="match status" value="1"/>
</dbReference>
<comment type="caution">
    <text evidence="10">The sequence shown here is derived from an EMBL/GenBank/DDBJ whole genome shotgun (WGS) entry which is preliminary data.</text>
</comment>
<dbReference type="AlphaFoldDB" id="A0AAJ0LUP5"/>
<evidence type="ECO:0000256" key="9">
    <source>
        <dbReference type="RuleBase" id="RU363066"/>
    </source>
</evidence>
<dbReference type="NCBIfam" id="TIGR01313">
    <property type="entry name" value="therm_gnt_kin"/>
    <property type="match status" value="1"/>
</dbReference>
<proteinExistence type="inferred from homology"/>
<dbReference type="GO" id="GO:0005524">
    <property type="term" value="F:ATP binding"/>
    <property type="evidence" value="ECO:0007669"/>
    <property type="project" value="UniProtKB-KW"/>
</dbReference>
<evidence type="ECO:0000256" key="8">
    <source>
        <dbReference type="ARBA" id="ARBA00048090"/>
    </source>
</evidence>
<dbReference type="SUPFAM" id="SSF52540">
    <property type="entry name" value="P-loop containing nucleoside triphosphate hydrolases"/>
    <property type="match status" value="1"/>
</dbReference>
<evidence type="ECO:0000256" key="3">
    <source>
        <dbReference type="ARBA" id="ARBA00012054"/>
    </source>
</evidence>
<dbReference type="PANTHER" id="PTHR43442">
    <property type="entry name" value="GLUCONOKINASE-RELATED"/>
    <property type="match status" value="1"/>
</dbReference>
<dbReference type="FunFam" id="3.40.50.300:FF:001607">
    <property type="entry name" value="Gluconokinase"/>
    <property type="match status" value="1"/>
</dbReference>
<evidence type="ECO:0000256" key="6">
    <source>
        <dbReference type="ARBA" id="ARBA00022777"/>
    </source>
</evidence>
<dbReference type="Proteomes" id="UP001271007">
    <property type="component" value="Unassembled WGS sequence"/>
</dbReference>
<comment type="pathway">
    <text evidence="1 9">Carbohydrate acid metabolism; D-gluconate degradation.</text>
</comment>
<keyword evidence="7 9" id="KW-0067">ATP-binding</keyword>